<proteinExistence type="predicted"/>
<evidence type="ECO:0000313" key="2">
    <source>
        <dbReference type="EMBL" id="KAF2089195.1"/>
    </source>
</evidence>
<evidence type="ECO:0000313" key="3">
    <source>
        <dbReference type="Proteomes" id="UP000799776"/>
    </source>
</evidence>
<dbReference type="AlphaFoldDB" id="A0A6A5YBE6"/>
<keyword evidence="3" id="KW-1185">Reference proteome</keyword>
<feature type="compositionally biased region" description="Basic residues" evidence="1">
    <location>
        <begin position="41"/>
        <end position="50"/>
    </location>
</feature>
<evidence type="ECO:0000256" key="1">
    <source>
        <dbReference type="SAM" id="MobiDB-lite"/>
    </source>
</evidence>
<dbReference type="EMBL" id="ML978715">
    <property type="protein sequence ID" value="KAF2089195.1"/>
    <property type="molecule type" value="Genomic_DNA"/>
</dbReference>
<sequence>MSEEVVQKRGRGRPRKVPAAAPETTLAAVERKVQAPVKNGRVSKKATATKKKVEEVEDGEEAVVEEKSTRKRKARVNKSDAPADEALAPPPLASPAPPQIIDITPQLEPRPATTTKTTTLSITKTEPRLAARVATPPASKILEKLVATDTKPFTQTKTPTKQLSSSASFTTNNYPPPTNIEDLLSAITPATIPKPQTAAKQPRPTMPPGRISAAGPRVEAWKEVQPLPARYRPAARRVTSALVALPIAIVTGWVLYDRLVLGKERKVMPEAPVGVVVAAQGEDGGLEGK</sequence>
<organism evidence="2 3">
    <name type="scientific">Saccharata proteae CBS 121410</name>
    <dbReference type="NCBI Taxonomy" id="1314787"/>
    <lineage>
        <taxon>Eukaryota</taxon>
        <taxon>Fungi</taxon>
        <taxon>Dikarya</taxon>
        <taxon>Ascomycota</taxon>
        <taxon>Pezizomycotina</taxon>
        <taxon>Dothideomycetes</taxon>
        <taxon>Dothideomycetes incertae sedis</taxon>
        <taxon>Botryosphaeriales</taxon>
        <taxon>Saccharataceae</taxon>
        <taxon>Saccharata</taxon>
    </lineage>
</organism>
<feature type="region of interest" description="Disordered" evidence="1">
    <location>
        <begin position="1"/>
        <end position="121"/>
    </location>
</feature>
<dbReference type="Proteomes" id="UP000799776">
    <property type="component" value="Unassembled WGS sequence"/>
</dbReference>
<name>A0A6A5YBE6_9PEZI</name>
<accession>A0A6A5YBE6</accession>
<feature type="region of interest" description="Disordered" evidence="1">
    <location>
        <begin position="195"/>
        <end position="216"/>
    </location>
</feature>
<dbReference type="OrthoDB" id="3784821at2759"/>
<gene>
    <name evidence="2" type="ORF">K490DRAFT_55786</name>
</gene>
<reference evidence="2" key="1">
    <citation type="journal article" date="2020" name="Stud. Mycol.">
        <title>101 Dothideomycetes genomes: a test case for predicting lifestyles and emergence of pathogens.</title>
        <authorList>
            <person name="Haridas S."/>
            <person name="Albert R."/>
            <person name="Binder M."/>
            <person name="Bloem J."/>
            <person name="Labutti K."/>
            <person name="Salamov A."/>
            <person name="Andreopoulos B."/>
            <person name="Baker S."/>
            <person name="Barry K."/>
            <person name="Bills G."/>
            <person name="Bluhm B."/>
            <person name="Cannon C."/>
            <person name="Castanera R."/>
            <person name="Culley D."/>
            <person name="Daum C."/>
            <person name="Ezra D."/>
            <person name="Gonzalez J."/>
            <person name="Henrissat B."/>
            <person name="Kuo A."/>
            <person name="Liang C."/>
            <person name="Lipzen A."/>
            <person name="Lutzoni F."/>
            <person name="Magnuson J."/>
            <person name="Mondo S."/>
            <person name="Nolan M."/>
            <person name="Ohm R."/>
            <person name="Pangilinan J."/>
            <person name="Park H.-J."/>
            <person name="Ramirez L."/>
            <person name="Alfaro M."/>
            <person name="Sun H."/>
            <person name="Tritt A."/>
            <person name="Yoshinaga Y."/>
            <person name="Zwiers L.-H."/>
            <person name="Turgeon B."/>
            <person name="Goodwin S."/>
            <person name="Spatafora J."/>
            <person name="Crous P."/>
            <person name="Grigoriev I."/>
        </authorList>
    </citation>
    <scope>NUCLEOTIDE SEQUENCE</scope>
    <source>
        <strain evidence="2">CBS 121410</strain>
    </source>
</reference>
<feature type="compositionally biased region" description="Pro residues" evidence="1">
    <location>
        <begin position="88"/>
        <end position="98"/>
    </location>
</feature>
<protein>
    <submittedName>
        <fullName evidence="2">Uncharacterized protein</fullName>
    </submittedName>
</protein>